<accession>A0A200R1P7</accession>
<feature type="compositionally biased region" description="Basic and acidic residues" evidence="1">
    <location>
        <begin position="578"/>
        <end position="599"/>
    </location>
</feature>
<dbReference type="STRING" id="56857.A0A200R1P7"/>
<dbReference type="InterPro" id="IPR037731">
    <property type="entry name" value="ASY3-like"/>
</dbReference>
<dbReference type="InterPro" id="IPR046845">
    <property type="entry name" value="ASY3-like_CC"/>
</dbReference>
<feature type="compositionally biased region" description="Polar residues" evidence="1">
    <location>
        <begin position="328"/>
        <end position="338"/>
    </location>
</feature>
<feature type="region of interest" description="Disordered" evidence="1">
    <location>
        <begin position="283"/>
        <end position="352"/>
    </location>
</feature>
<feature type="compositionally biased region" description="Basic and acidic residues" evidence="1">
    <location>
        <begin position="40"/>
        <end position="52"/>
    </location>
</feature>
<feature type="compositionally biased region" description="Basic residues" evidence="1">
    <location>
        <begin position="312"/>
        <end position="327"/>
    </location>
</feature>
<evidence type="ECO:0000259" key="2">
    <source>
        <dbReference type="Pfam" id="PF20435"/>
    </source>
</evidence>
<dbReference type="FunCoup" id="A0A200R1P7">
    <property type="interactions" value="342"/>
</dbReference>
<evidence type="ECO:0000313" key="4">
    <source>
        <dbReference type="Proteomes" id="UP000195402"/>
    </source>
</evidence>
<feature type="region of interest" description="Disordered" evidence="1">
    <location>
        <begin position="452"/>
        <end position="481"/>
    </location>
</feature>
<feature type="region of interest" description="Disordered" evidence="1">
    <location>
        <begin position="544"/>
        <end position="608"/>
    </location>
</feature>
<feature type="compositionally biased region" description="Polar residues" evidence="1">
    <location>
        <begin position="544"/>
        <end position="577"/>
    </location>
</feature>
<protein>
    <recommendedName>
        <fullName evidence="2">Meiosis-specific protein ASY3-like coiled-coil domain-containing protein</fullName>
    </recommendedName>
</protein>
<feature type="region of interest" description="Disordered" evidence="1">
    <location>
        <begin position="1"/>
        <end position="22"/>
    </location>
</feature>
<proteinExistence type="predicted"/>
<dbReference type="PANTHER" id="PTHR36027">
    <property type="entry name" value="MEIOSIS-SPECIFIC PROTEIN ASY3"/>
    <property type="match status" value="1"/>
</dbReference>
<gene>
    <name evidence="3" type="ORF">BVC80_1543g43</name>
</gene>
<feature type="region of interest" description="Disordered" evidence="1">
    <location>
        <begin position="404"/>
        <end position="438"/>
    </location>
</feature>
<feature type="compositionally biased region" description="Basic and acidic residues" evidence="1">
    <location>
        <begin position="1"/>
        <end position="14"/>
    </location>
</feature>
<dbReference type="OMA" id="MDKTHEL"/>
<evidence type="ECO:0000313" key="3">
    <source>
        <dbReference type="EMBL" id="OVA16611.1"/>
    </source>
</evidence>
<dbReference type="Proteomes" id="UP000195402">
    <property type="component" value="Unassembled WGS sequence"/>
</dbReference>
<reference evidence="3 4" key="1">
    <citation type="journal article" date="2017" name="Mol. Plant">
        <title>The Genome of Medicinal Plant Macleaya cordata Provides New Insights into Benzylisoquinoline Alkaloids Metabolism.</title>
        <authorList>
            <person name="Liu X."/>
            <person name="Liu Y."/>
            <person name="Huang P."/>
            <person name="Ma Y."/>
            <person name="Qing Z."/>
            <person name="Tang Q."/>
            <person name="Cao H."/>
            <person name="Cheng P."/>
            <person name="Zheng Y."/>
            <person name="Yuan Z."/>
            <person name="Zhou Y."/>
            <person name="Liu J."/>
            <person name="Tang Z."/>
            <person name="Zhuo Y."/>
            <person name="Zhang Y."/>
            <person name="Yu L."/>
            <person name="Huang J."/>
            <person name="Yang P."/>
            <person name="Peng Q."/>
            <person name="Zhang J."/>
            <person name="Jiang W."/>
            <person name="Zhang Z."/>
            <person name="Lin K."/>
            <person name="Ro D.K."/>
            <person name="Chen X."/>
            <person name="Xiong X."/>
            <person name="Shang Y."/>
            <person name="Huang S."/>
            <person name="Zeng J."/>
        </authorList>
    </citation>
    <scope>NUCLEOTIDE SEQUENCE [LARGE SCALE GENOMIC DNA]</scope>
    <source>
        <strain evidence="4">cv. BLH2017</strain>
        <tissue evidence="3">Root</tissue>
    </source>
</reference>
<organism evidence="3 4">
    <name type="scientific">Macleaya cordata</name>
    <name type="common">Five-seeded plume-poppy</name>
    <name type="synonym">Bocconia cordata</name>
    <dbReference type="NCBI Taxonomy" id="56857"/>
    <lineage>
        <taxon>Eukaryota</taxon>
        <taxon>Viridiplantae</taxon>
        <taxon>Streptophyta</taxon>
        <taxon>Embryophyta</taxon>
        <taxon>Tracheophyta</taxon>
        <taxon>Spermatophyta</taxon>
        <taxon>Magnoliopsida</taxon>
        <taxon>Ranunculales</taxon>
        <taxon>Papaveraceae</taxon>
        <taxon>Papaveroideae</taxon>
        <taxon>Macleaya</taxon>
    </lineage>
</organism>
<feature type="region of interest" description="Disordered" evidence="1">
    <location>
        <begin position="37"/>
        <end position="97"/>
    </location>
</feature>
<dbReference type="GO" id="GO:0051321">
    <property type="term" value="P:meiotic cell cycle"/>
    <property type="evidence" value="ECO:0007669"/>
    <property type="project" value="InterPro"/>
</dbReference>
<name>A0A200R1P7_MACCD</name>
<dbReference type="AlphaFoldDB" id="A0A200R1P7"/>
<dbReference type="PANTHER" id="PTHR36027:SF1">
    <property type="entry name" value="MEIOSIS-SPECIFIC PROTEIN ASY3"/>
    <property type="match status" value="1"/>
</dbReference>
<feature type="compositionally biased region" description="Polar residues" evidence="1">
    <location>
        <begin position="286"/>
        <end position="301"/>
    </location>
</feature>
<dbReference type="InParanoid" id="A0A200R1P7"/>
<feature type="region of interest" description="Disordered" evidence="1">
    <location>
        <begin position="502"/>
        <end position="521"/>
    </location>
</feature>
<dbReference type="Pfam" id="PF20435">
    <property type="entry name" value="ASY3-like"/>
    <property type="match status" value="2"/>
</dbReference>
<evidence type="ECO:0000256" key="1">
    <source>
        <dbReference type="SAM" id="MobiDB-lite"/>
    </source>
</evidence>
<dbReference type="EMBL" id="MVGT01000481">
    <property type="protein sequence ID" value="OVA16611.1"/>
    <property type="molecule type" value="Genomic_DNA"/>
</dbReference>
<keyword evidence="4" id="KW-1185">Reference proteome</keyword>
<sequence>MELKQRRSFRDEPSNCRSFGSDNLPCSQSRKISIGVMAEEPLKGDGTRKEDETTLPNVEKAASSGGKFIEENNKGPGVAASLKGKQTNTSERENSPWISTRSLCQETPTTKSVQFYGNRTSLLQSGDGTKKKFKSTSELPKTKTVKIFANRTSILQYGDGVQKQFNTMNEAPMSKTVQFYANQTSILHSSNDVQEKFDSITYGRMREKGGRTERVEEFAFAAAQEIHVSDKGAEGKKEKTACQSNESLKMKLWEILGTAPSQNERKSNSQTLEVGVKNSRLAGNLYQKSSRAVKPRQNSDTIETDSESPPKTARRPVTRSLARKKASTKAQPKFQNKIDNGRKLPSSSNNRQQCQEKNIFTFHEAEGWSGGLQGSVNGGSCLLTSKKTERKSIRVEPRRINFFDKVDPEKSKRPSSEKKTTSHSNRTESFHSHRSQTNIESLQPKIGNVEEDLHHSPARKKVDRQEDPKLPKKADSQDNFGVMPLKKNMTQQDNVNSPTLGMKTTIENYSPSPPSQRVKPMEPGVLNPGLVERRFTSEGFCKLRTSQTSKPGSSGSDAQTESSDGIGSLTKSPTTTRELSHVKEKDAEDRMSQSSKEQDVESLEEDVPINKGNNLSRICVHQNIRYNHVNT</sequence>
<feature type="domain" description="Meiosis-specific protein ASY3-like coiled-coil" evidence="2">
    <location>
        <begin position="147"/>
        <end position="616"/>
    </location>
</feature>
<feature type="compositionally biased region" description="Basic and acidic residues" evidence="1">
    <location>
        <begin position="463"/>
        <end position="476"/>
    </location>
</feature>
<comment type="caution">
    <text evidence="3">The sequence shown here is derived from an EMBL/GenBank/DDBJ whole genome shotgun (WGS) entry which is preliminary data.</text>
</comment>
<dbReference type="OrthoDB" id="1921197at2759"/>
<feature type="domain" description="Meiosis-specific protein ASY3-like coiled-coil" evidence="2">
    <location>
        <begin position="14"/>
        <end position="140"/>
    </location>
</feature>
<feature type="compositionally biased region" description="Basic and acidic residues" evidence="1">
    <location>
        <begin position="404"/>
        <end position="431"/>
    </location>
</feature>